<dbReference type="Proteomes" id="UP000031512">
    <property type="component" value="Chromosome 3"/>
</dbReference>
<dbReference type="AlphaFoldDB" id="L0B1G2"/>
<name>L0B1G2_THEEQ</name>
<dbReference type="VEuPathDB" id="PiroplasmaDB:BEWA_011250"/>
<dbReference type="GeneID" id="15804716"/>
<proteinExistence type="predicted"/>
<accession>L0B1G2</accession>
<sequence>MDVDNIPINPSKRLDSYELKIVEFHRVLTESWRHNPFYKNTVYSKIPSTNHECIASSKSHQRDDDIDHELDIIVRDTDSSAYPYELLRTDNIGLISVGTETTRNVKQRLHAKLKTMEIKEEKLRDDNQETGESLKRKDVGELDLNLFNDADGMQIGDYSYTFCEEEEDENEYESEYNI</sequence>
<gene>
    <name evidence="1" type="ORF">BEWA_011250</name>
</gene>
<dbReference type="EMBL" id="CP001670">
    <property type="protein sequence ID" value="AFZ81707.1"/>
    <property type="molecule type" value="Genomic_DNA"/>
</dbReference>
<organism evidence="1 2">
    <name type="scientific">Theileria equi strain WA</name>
    <dbReference type="NCBI Taxonomy" id="1537102"/>
    <lineage>
        <taxon>Eukaryota</taxon>
        <taxon>Sar</taxon>
        <taxon>Alveolata</taxon>
        <taxon>Apicomplexa</taxon>
        <taxon>Aconoidasida</taxon>
        <taxon>Piroplasmida</taxon>
        <taxon>Theileriidae</taxon>
        <taxon>Theileria</taxon>
    </lineage>
</organism>
<evidence type="ECO:0000313" key="1">
    <source>
        <dbReference type="EMBL" id="AFZ81707.1"/>
    </source>
</evidence>
<dbReference type="eggNOG" id="ENOG502QXK6">
    <property type="taxonomic scope" value="Eukaryota"/>
</dbReference>
<keyword evidence="2" id="KW-1185">Reference proteome</keyword>
<protein>
    <submittedName>
        <fullName evidence="1">Uncharacterized protein</fullName>
    </submittedName>
</protein>
<dbReference type="OrthoDB" id="364990at2759"/>
<dbReference type="KEGG" id="beq:BEWA_011250"/>
<reference evidence="1 2" key="1">
    <citation type="journal article" date="2012" name="BMC Genomics">
        <title>Comparative genomic analysis and phylogenetic position of Theileria equi.</title>
        <authorList>
            <person name="Kappmeyer L.S."/>
            <person name="Thiagarajan M."/>
            <person name="Herndon D.R."/>
            <person name="Ramsay J.D."/>
            <person name="Caler E."/>
            <person name="Djikeng A."/>
            <person name="Gillespie J.J."/>
            <person name="Lau A.O."/>
            <person name="Roalson E.H."/>
            <person name="Silva J.C."/>
            <person name="Silva M.G."/>
            <person name="Suarez C.E."/>
            <person name="Ueti M.W."/>
            <person name="Nene V.M."/>
            <person name="Mealey R.H."/>
            <person name="Knowles D.P."/>
            <person name="Brayton K.A."/>
        </authorList>
    </citation>
    <scope>NUCLEOTIDE SEQUENCE [LARGE SCALE GENOMIC DNA]</scope>
    <source>
        <strain evidence="1 2">WA</strain>
    </source>
</reference>
<dbReference type="RefSeq" id="XP_004831373.1">
    <property type="nucleotide sequence ID" value="XM_004831316.1"/>
</dbReference>
<evidence type="ECO:0000313" key="2">
    <source>
        <dbReference type="Proteomes" id="UP000031512"/>
    </source>
</evidence>